<gene>
    <name evidence="2" type="ORF">J2W31_005148</name>
</gene>
<keyword evidence="1" id="KW-1133">Transmembrane helix</keyword>
<name>A0AAW8D883_9BURK</name>
<dbReference type="Proteomes" id="UP001242045">
    <property type="component" value="Unassembled WGS sequence"/>
</dbReference>
<reference evidence="2" key="1">
    <citation type="submission" date="2023-07" db="EMBL/GenBank/DDBJ databases">
        <title>Sorghum-associated microbial communities from plants grown in Nebraska, USA.</title>
        <authorList>
            <person name="Schachtman D."/>
        </authorList>
    </citation>
    <scope>NUCLEOTIDE SEQUENCE</scope>
    <source>
        <strain evidence="2">DS3754</strain>
    </source>
</reference>
<protein>
    <submittedName>
        <fullName evidence="2">Uncharacterized protein</fullName>
    </submittedName>
</protein>
<evidence type="ECO:0000313" key="2">
    <source>
        <dbReference type="EMBL" id="MDP9896021.1"/>
    </source>
</evidence>
<keyword evidence="1" id="KW-0472">Membrane</keyword>
<dbReference type="AlphaFoldDB" id="A0AAW8D883"/>
<comment type="caution">
    <text evidence="2">The sequence shown here is derived from an EMBL/GenBank/DDBJ whole genome shotgun (WGS) entry which is preliminary data.</text>
</comment>
<keyword evidence="1" id="KW-0812">Transmembrane</keyword>
<proteinExistence type="predicted"/>
<sequence>MSFLLSLVLPVAVCVLLVGITSAFWWSKLQKPWAYVAFAFLAVLGLHRIVQVGAEFLRLFRRGGYYLEYQNQPDLAQLAERSLTIEALLVSTVLIVAGWPLLRWLRALLSR</sequence>
<feature type="transmembrane region" description="Helical" evidence="1">
    <location>
        <begin position="83"/>
        <end position="102"/>
    </location>
</feature>
<evidence type="ECO:0000256" key="1">
    <source>
        <dbReference type="SAM" id="Phobius"/>
    </source>
</evidence>
<dbReference type="EMBL" id="JAUSRD010000015">
    <property type="protein sequence ID" value="MDP9896021.1"/>
    <property type="molecule type" value="Genomic_DNA"/>
</dbReference>
<organism evidence="2 3">
    <name type="scientific">Variovorax boronicumulans</name>
    <dbReference type="NCBI Taxonomy" id="436515"/>
    <lineage>
        <taxon>Bacteria</taxon>
        <taxon>Pseudomonadati</taxon>
        <taxon>Pseudomonadota</taxon>
        <taxon>Betaproteobacteria</taxon>
        <taxon>Burkholderiales</taxon>
        <taxon>Comamonadaceae</taxon>
        <taxon>Variovorax</taxon>
    </lineage>
</organism>
<dbReference type="RefSeq" id="WP_307686485.1">
    <property type="nucleotide sequence ID" value="NZ_JAUSRD010000015.1"/>
</dbReference>
<feature type="transmembrane region" description="Helical" evidence="1">
    <location>
        <begin position="33"/>
        <end position="50"/>
    </location>
</feature>
<accession>A0AAW8D883</accession>
<evidence type="ECO:0000313" key="3">
    <source>
        <dbReference type="Proteomes" id="UP001242045"/>
    </source>
</evidence>